<dbReference type="InterPro" id="IPR000477">
    <property type="entry name" value="RT_dom"/>
</dbReference>
<feature type="compositionally biased region" description="Basic and acidic residues" evidence="1">
    <location>
        <begin position="206"/>
        <end position="225"/>
    </location>
</feature>
<reference evidence="4" key="1">
    <citation type="journal article" date="2017" name="bioRxiv">
        <title>Comparative analysis of the genomes of Stylophora pistillata and Acropora digitifera provides evidence for extensive differences between species of corals.</title>
        <authorList>
            <person name="Voolstra C.R."/>
            <person name="Li Y."/>
            <person name="Liew Y.J."/>
            <person name="Baumgarten S."/>
            <person name="Zoccola D."/>
            <person name="Flot J.-F."/>
            <person name="Tambutte S."/>
            <person name="Allemand D."/>
            <person name="Aranda M."/>
        </authorList>
    </citation>
    <scope>NUCLEOTIDE SEQUENCE [LARGE SCALE GENOMIC DNA]</scope>
</reference>
<dbReference type="Proteomes" id="UP000225706">
    <property type="component" value="Unassembled WGS sequence"/>
</dbReference>
<keyword evidence="4" id="KW-1185">Reference proteome</keyword>
<feature type="region of interest" description="Disordered" evidence="1">
    <location>
        <begin position="1"/>
        <end position="25"/>
    </location>
</feature>
<evidence type="ECO:0000313" key="4">
    <source>
        <dbReference type="Proteomes" id="UP000225706"/>
    </source>
</evidence>
<dbReference type="EMBL" id="LSMT01000156">
    <property type="protein sequence ID" value="PFX25237.1"/>
    <property type="molecule type" value="Genomic_DNA"/>
</dbReference>
<dbReference type="PANTHER" id="PTHR47027:SF20">
    <property type="entry name" value="REVERSE TRANSCRIPTASE-LIKE PROTEIN WITH RNA-DIRECTED DNA POLYMERASE DOMAIN"/>
    <property type="match status" value="1"/>
</dbReference>
<organism evidence="3 4">
    <name type="scientific">Stylophora pistillata</name>
    <name type="common">Smooth cauliflower coral</name>
    <dbReference type="NCBI Taxonomy" id="50429"/>
    <lineage>
        <taxon>Eukaryota</taxon>
        <taxon>Metazoa</taxon>
        <taxon>Cnidaria</taxon>
        <taxon>Anthozoa</taxon>
        <taxon>Hexacorallia</taxon>
        <taxon>Scleractinia</taxon>
        <taxon>Astrocoeniina</taxon>
        <taxon>Pocilloporidae</taxon>
        <taxon>Stylophora</taxon>
    </lineage>
</organism>
<dbReference type="SUPFAM" id="SSF47769">
    <property type="entry name" value="SAM/Pointed domain"/>
    <property type="match status" value="1"/>
</dbReference>
<evidence type="ECO:0000256" key="1">
    <source>
        <dbReference type="SAM" id="MobiDB-lite"/>
    </source>
</evidence>
<feature type="compositionally biased region" description="Low complexity" evidence="1">
    <location>
        <begin position="1"/>
        <end position="21"/>
    </location>
</feature>
<sequence>MASGSIKSVPVCSSPKSSSSSDQDIEEWDTEDVVFWLEANGLHLFTQGFTDQKIDGLCLKEGLSENELISCQVCTIGEKRLLQRKISELVGNSKPKVPKLTKSKALSRKSLSPQQKDDLFRRKKQVHRKTVHMFPGNKIPIIRGNPDAKQKLEELVKECKDLINPEIGYDEEELRRHTRAILHERRRMVREGYNYEETSSTDDSDEKAGEKNICGEEGSDGDHSFEALQSKTNGSRGKAKRSSEQNNVTPEITDESNSDAFEDEFELPGGATTVPLSTAETILLAFFKKGYTKEIKKEEHLNALCREMKIKHFKGKDKSKLCSTGTKTQVYQACVLCTLLYGSESWTPYTRQERRLNAFHLRCLRRILGITWQDRIPNTEVLARAGTVSMYALLTKRRLRWLGHVTRMQDGRLPKDILYGELATGSRPTGRPSLRYKDVLKRDLKAGGIAPAGFEALAADRSGWRSTTMSAIKTAEQKREEQWEDKRARRRQRAEANPSPSDDNEMKGTVQYDGSSSDPFPIKSGVKQGCVLAPTLFGILFSLLLRYAFSQSEEGIYLHTRSDGSLFNLARLRAKTKVRKVLIREMLFADDAAITAHTETALQELINCFAHACSQFGLTISIKKTNILGQDVSTAPSISIGDCTLDVVEDFTYLGSTISSNLSLDTELNRRIGKASTAMARLTKRVWENTMLTIKTKTQVYQACVLCTLLYGSESWTPYTRQERRLNAFHLRCLRRILGITWQDRIPNTEVLARAGTVSMYALLTKRRLRWLGHVTRMQDGRLPKDILYGELATGSRPTGRPSLRYKDVLKRDLKAGGIAPAGFEALAADRSGWRSTTMSAIKTAEQKREEQWEDKRARRRQRAEANPSPSDDNVFACSNCSRICRSRIGLYSHSRRCSSTTD</sequence>
<dbReference type="AlphaFoldDB" id="A0A2B4S9H1"/>
<proteinExistence type="predicted"/>
<dbReference type="STRING" id="50429.A0A2B4S9H1"/>
<comment type="caution">
    <text evidence="3">The sequence shown here is derived from an EMBL/GenBank/DDBJ whole genome shotgun (WGS) entry which is preliminary data.</text>
</comment>
<dbReference type="InterPro" id="IPR001660">
    <property type="entry name" value="SAM"/>
</dbReference>
<evidence type="ECO:0000259" key="2">
    <source>
        <dbReference type="PROSITE" id="PS50105"/>
    </source>
</evidence>
<dbReference type="PROSITE" id="PS50105">
    <property type="entry name" value="SAM_DOMAIN"/>
    <property type="match status" value="1"/>
</dbReference>
<feature type="region of interest" description="Disordered" evidence="1">
    <location>
        <begin position="193"/>
        <end position="259"/>
    </location>
</feature>
<dbReference type="SMART" id="SM00454">
    <property type="entry name" value="SAM"/>
    <property type="match status" value="1"/>
</dbReference>
<dbReference type="OrthoDB" id="5984501at2759"/>
<dbReference type="Pfam" id="PF00078">
    <property type="entry name" value="RVT_1"/>
    <property type="match status" value="1"/>
</dbReference>
<feature type="compositionally biased region" description="Basic and acidic residues" evidence="1">
    <location>
        <begin position="845"/>
        <end position="857"/>
    </location>
</feature>
<dbReference type="PANTHER" id="PTHR47027">
    <property type="entry name" value="REVERSE TRANSCRIPTASE DOMAIN-CONTAINING PROTEIN"/>
    <property type="match status" value="1"/>
</dbReference>
<dbReference type="Pfam" id="PF07647">
    <property type="entry name" value="SAM_2"/>
    <property type="match status" value="1"/>
</dbReference>
<name>A0A2B4S9H1_STYPI</name>
<feature type="domain" description="SAM" evidence="2">
    <location>
        <begin position="28"/>
        <end position="92"/>
    </location>
</feature>
<dbReference type="InterPro" id="IPR013761">
    <property type="entry name" value="SAM/pointed_sf"/>
</dbReference>
<feature type="region of interest" description="Disordered" evidence="1">
    <location>
        <begin position="468"/>
        <end position="516"/>
    </location>
</feature>
<feature type="compositionally biased region" description="Basic and acidic residues" evidence="1">
    <location>
        <begin position="475"/>
        <end position="487"/>
    </location>
</feature>
<gene>
    <name evidence="3" type="primary">F52C9.6</name>
    <name evidence="3" type="ORF">AWC38_SpisGene10164</name>
</gene>
<protein>
    <submittedName>
        <fullName evidence="3">Uncharacterized transposon-derived protein F52C9.6</fullName>
    </submittedName>
</protein>
<accession>A0A2B4S9H1</accession>
<feature type="region of interest" description="Disordered" evidence="1">
    <location>
        <begin position="845"/>
        <end position="873"/>
    </location>
</feature>
<evidence type="ECO:0000313" key="3">
    <source>
        <dbReference type="EMBL" id="PFX25237.1"/>
    </source>
</evidence>
<dbReference type="Gene3D" id="1.10.150.50">
    <property type="entry name" value="Transcription Factor, Ets-1"/>
    <property type="match status" value="1"/>
</dbReference>